<evidence type="ECO:0000259" key="2">
    <source>
        <dbReference type="Pfam" id="PF25250"/>
    </source>
</evidence>
<sequence>MKTPWIDYEKMQQLRTKQSSHYIQRIYQESAEESNDIYDSDTERSSVDAVETYTDAELDSQVGEDSVSDHFIEMINPADLEDDFQTTHADETNDVPHPEYAIEPANPVESNSEKDKSDHSDGTYNLSELSIDTDDELVSYDDEPQSDSPFELADHSESKFDVEMNTFPDTENEYETDSSDHLDESYNGGIISCKTIKTPFSTFVEINDFLHPPIFWGSVQNTFEFLDLNNKQVPQSDTMLFNTTTHYPEQPYCHLFCSKIHESIFLSAATDHPYGTNNKNIQNKAVANPIHDSSVTSTEKADHTSNPSHHFINIRVPVVVGEYTIEIPLEEDIMFEKKIMRINEISKEVVLTDYKFVPTQMNQSLDNGTCTALKGNLFIEGYIHQNIEYTAEDSIQNESGTDFYHLHQKIVLNLIVHLLQVQQVRISCDGSKILKDK</sequence>
<dbReference type="AlphaFoldDB" id="A0A6L3UZY3"/>
<feature type="compositionally biased region" description="Basic and acidic residues" evidence="1">
    <location>
        <begin position="88"/>
        <end position="97"/>
    </location>
</feature>
<feature type="compositionally biased region" description="Acidic residues" evidence="1">
    <location>
        <begin position="131"/>
        <end position="145"/>
    </location>
</feature>
<dbReference type="InterPro" id="IPR057174">
    <property type="entry name" value="DUF7852"/>
</dbReference>
<accession>A0A6L3UZY3</accession>
<protein>
    <recommendedName>
        <fullName evidence="2">DUF7852 domain-containing protein</fullName>
    </recommendedName>
</protein>
<evidence type="ECO:0000256" key="1">
    <source>
        <dbReference type="SAM" id="MobiDB-lite"/>
    </source>
</evidence>
<dbReference type="OrthoDB" id="2440066at2"/>
<organism evidence="3 4">
    <name type="scientific">Cytobacillus depressus</name>
    <dbReference type="NCBI Taxonomy" id="1602942"/>
    <lineage>
        <taxon>Bacteria</taxon>
        <taxon>Bacillati</taxon>
        <taxon>Bacillota</taxon>
        <taxon>Bacilli</taxon>
        <taxon>Bacillales</taxon>
        <taxon>Bacillaceae</taxon>
        <taxon>Cytobacillus</taxon>
    </lineage>
</organism>
<name>A0A6L3UZY3_9BACI</name>
<feature type="compositionally biased region" description="Basic and acidic residues" evidence="1">
    <location>
        <begin position="111"/>
        <end position="121"/>
    </location>
</feature>
<dbReference type="RefSeq" id="WP_151536817.1">
    <property type="nucleotide sequence ID" value="NZ_WBOS01000016.1"/>
</dbReference>
<reference evidence="3 4" key="1">
    <citation type="journal article" date="2016" name="Antonie Van Leeuwenhoek">
        <title>Bacillus depressus sp. nov., isolated from soil of a sunflower field.</title>
        <authorList>
            <person name="Wei X."/>
            <person name="Xin D."/>
            <person name="Xin Y."/>
            <person name="Zhang H."/>
            <person name="Wang T."/>
            <person name="Zhang J."/>
        </authorList>
    </citation>
    <scope>NUCLEOTIDE SEQUENCE [LARGE SCALE GENOMIC DNA]</scope>
    <source>
        <strain evidence="3 4">BZ1</strain>
    </source>
</reference>
<feature type="domain" description="DUF7852" evidence="2">
    <location>
        <begin position="189"/>
        <end position="424"/>
    </location>
</feature>
<comment type="caution">
    <text evidence="3">The sequence shown here is derived from an EMBL/GenBank/DDBJ whole genome shotgun (WGS) entry which is preliminary data.</text>
</comment>
<dbReference type="NCBIfam" id="NF045793">
    <property type="entry name" value="BC_2427_fam"/>
    <property type="match status" value="1"/>
</dbReference>
<dbReference type="Proteomes" id="UP000481030">
    <property type="component" value="Unassembled WGS sequence"/>
</dbReference>
<keyword evidence="4" id="KW-1185">Reference proteome</keyword>
<feature type="region of interest" description="Disordered" evidence="1">
    <location>
        <begin position="88"/>
        <end position="152"/>
    </location>
</feature>
<proteinExistence type="predicted"/>
<gene>
    <name evidence="3" type="ORF">F7731_21315</name>
</gene>
<dbReference type="EMBL" id="WBOS01000016">
    <property type="protein sequence ID" value="KAB2330002.1"/>
    <property type="molecule type" value="Genomic_DNA"/>
</dbReference>
<evidence type="ECO:0000313" key="3">
    <source>
        <dbReference type="EMBL" id="KAB2330002.1"/>
    </source>
</evidence>
<dbReference type="Pfam" id="PF25250">
    <property type="entry name" value="DUF7852"/>
    <property type="match status" value="1"/>
</dbReference>
<evidence type="ECO:0000313" key="4">
    <source>
        <dbReference type="Proteomes" id="UP000481030"/>
    </source>
</evidence>